<reference evidence="7 8" key="1">
    <citation type="submission" date="2018-03" db="EMBL/GenBank/DDBJ databases">
        <authorList>
            <person name="Keele B.F."/>
        </authorList>
    </citation>
    <scope>NUCLEOTIDE SEQUENCE [LARGE SCALE GENOMIC DNA]</scope>
    <source>
        <strain evidence="7 8">IB-3</strain>
    </source>
</reference>
<evidence type="ECO:0000313" key="7">
    <source>
        <dbReference type="EMBL" id="PUA81541.1"/>
    </source>
</evidence>
<feature type="transmembrane region" description="Helical" evidence="5">
    <location>
        <begin position="157"/>
        <end position="176"/>
    </location>
</feature>
<feature type="transmembrane region" description="Helical" evidence="5">
    <location>
        <begin position="48"/>
        <end position="69"/>
    </location>
</feature>
<evidence type="ECO:0000256" key="4">
    <source>
        <dbReference type="ARBA" id="ARBA00023136"/>
    </source>
</evidence>
<evidence type="ECO:0000256" key="1">
    <source>
        <dbReference type="ARBA" id="ARBA00004141"/>
    </source>
</evidence>
<evidence type="ECO:0000256" key="3">
    <source>
        <dbReference type="ARBA" id="ARBA00022989"/>
    </source>
</evidence>
<evidence type="ECO:0000259" key="6">
    <source>
        <dbReference type="Pfam" id="PF07291"/>
    </source>
</evidence>
<proteinExistence type="predicted"/>
<comment type="subcellular location">
    <subcellularLocation>
        <location evidence="1">Membrane</location>
        <topology evidence="1">Multi-pass membrane protein</topology>
    </subcellularLocation>
</comment>
<dbReference type="AlphaFoldDB" id="A0A2R7YYW2"/>
<keyword evidence="3 5" id="KW-1133">Transmembrane helix</keyword>
<sequence length="331" mass="33985">MHRIRLVPAADLLVLACLAAVLALSGASKLRAREETEDAFASLRVPAWMPRRLGAAALPWLEIALAAGLVASPSRILVVVAIAAAVLMATYTLLVARALTFDEPVTCACFGRLGGHRVDRLTLVRNVLLTGLGAWAVEVAAGGGSVPGAAGALDRPGWAAVGAAVVVALVAALVAAGGRPVEGAYGDAELDYQRTPIPFARLDFPDGTSQSLRDLASTGARLLVFLSSGCGSCIRVSEHVDDWSARLAPAVDLVTVYTSGTTEFLHHDPDLVALDPDATVRAVFNIPSAPAAVLLGADGLLAGGPLGGRNDITQLVEDVLAELESAPDAAT</sequence>
<dbReference type="SUPFAM" id="SSF52833">
    <property type="entry name" value="Thioredoxin-like"/>
    <property type="match status" value="1"/>
</dbReference>
<evidence type="ECO:0000256" key="2">
    <source>
        <dbReference type="ARBA" id="ARBA00022692"/>
    </source>
</evidence>
<dbReference type="InterPro" id="IPR009908">
    <property type="entry name" value="Methylamine_util_MauE"/>
</dbReference>
<keyword evidence="2 5" id="KW-0812">Transmembrane</keyword>
<dbReference type="UniPathway" id="UPA00895"/>
<evidence type="ECO:0000313" key="8">
    <source>
        <dbReference type="Proteomes" id="UP000244867"/>
    </source>
</evidence>
<dbReference type="GO" id="GO:0016020">
    <property type="term" value="C:membrane"/>
    <property type="evidence" value="ECO:0007669"/>
    <property type="project" value="UniProtKB-SubCell"/>
</dbReference>
<feature type="transmembrane region" description="Helical" evidence="5">
    <location>
        <begin position="76"/>
        <end position="96"/>
    </location>
</feature>
<dbReference type="EMBL" id="PYXZ01000002">
    <property type="protein sequence ID" value="PUA81541.1"/>
    <property type="molecule type" value="Genomic_DNA"/>
</dbReference>
<name>A0A2R7YYW2_9ACTN</name>
<dbReference type="Proteomes" id="UP000244867">
    <property type="component" value="Unassembled WGS sequence"/>
</dbReference>
<comment type="caution">
    <text evidence="7">The sequence shown here is derived from an EMBL/GenBank/DDBJ whole genome shotgun (WGS) entry which is preliminary data.</text>
</comment>
<gene>
    <name evidence="7" type="ORF">C7S10_05535</name>
</gene>
<feature type="domain" description="Methylamine utilisation protein MauE" evidence="6">
    <location>
        <begin position="12"/>
        <end position="136"/>
    </location>
</feature>
<dbReference type="Pfam" id="PF07291">
    <property type="entry name" value="MauE"/>
    <property type="match status" value="1"/>
</dbReference>
<keyword evidence="8" id="KW-1185">Reference proteome</keyword>
<keyword evidence="4 5" id="KW-0472">Membrane</keyword>
<dbReference type="GO" id="GO:0030416">
    <property type="term" value="P:methylamine metabolic process"/>
    <property type="evidence" value="ECO:0007669"/>
    <property type="project" value="InterPro"/>
</dbReference>
<evidence type="ECO:0000256" key="5">
    <source>
        <dbReference type="SAM" id="Phobius"/>
    </source>
</evidence>
<dbReference type="OrthoDB" id="5006039at2"/>
<organism evidence="7 8">
    <name type="scientific">Nocardioides currus</name>
    <dbReference type="NCBI Taxonomy" id="2133958"/>
    <lineage>
        <taxon>Bacteria</taxon>
        <taxon>Bacillati</taxon>
        <taxon>Actinomycetota</taxon>
        <taxon>Actinomycetes</taxon>
        <taxon>Propionibacteriales</taxon>
        <taxon>Nocardioidaceae</taxon>
        <taxon>Nocardioides</taxon>
    </lineage>
</organism>
<accession>A0A2R7YYW2</accession>
<dbReference type="InterPro" id="IPR036249">
    <property type="entry name" value="Thioredoxin-like_sf"/>
</dbReference>
<dbReference type="Gene3D" id="3.40.30.10">
    <property type="entry name" value="Glutaredoxin"/>
    <property type="match status" value="1"/>
</dbReference>
<protein>
    <recommendedName>
        <fullName evidence="6">Methylamine utilisation protein MauE domain-containing protein</fullName>
    </recommendedName>
</protein>